<dbReference type="STRING" id="643867.Ftrac_1985"/>
<dbReference type="EMBL" id="CP002349">
    <property type="protein sequence ID" value="ADR21970.1"/>
    <property type="molecule type" value="Genomic_DNA"/>
</dbReference>
<keyword evidence="1" id="KW-0812">Transmembrane</keyword>
<dbReference type="HOGENOM" id="CLU_1364870_0_0_10"/>
<feature type="transmembrane region" description="Helical" evidence="1">
    <location>
        <begin position="148"/>
        <end position="168"/>
    </location>
</feature>
<sequence length="200" mass="23554">MNLKLRNKYKSVRLAIFSGTITRIEYPYCLDFDGHEPIQYAGFNSPNNIVFHLQAKDDTLKEFQFHNSCFDFREGHSISVITSVKTSLHRLVINHNTQRYWLTNTESLSSELLWEKYVLAFTLLFFYLAFFVSAYFIIIPFFDKTNVALMVLTGVAVLTATFILPKIYRLIKISRNQFLFEKRFRPQLQTIARNLLNDEQ</sequence>
<evidence type="ECO:0000313" key="2">
    <source>
        <dbReference type="EMBL" id="ADR21970.1"/>
    </source>
</evidence>
<dbReference type="Proteomes" id="UP000008720">
    <property type="component" value="Chromosome"/>
</dbReference>
<protein>
    <submittedName>
        <fullName evidence="2">Uncharacterized protein</fullName>
    </submittedName>
</protein>
<feature type="transmembrane region" description="Helical" evidence="1">
    <location>
        <begin position="117"/>
        <end position="142"/>
    </location>
</feature>
<dbReference type="AlphaFoldDB" id="E4TTR5"/>
<proteinExistence type="predicted"/>
<name>E4TTR5_MARTH</name>
<reference evidence="2 3" key="1">
    <citation type="journal article" date="2011" name="Stand. Genomic Sci.">
        <title>Complete genome sequence of Marivirga tractuosa type strain (H-43).</title>
        <authorList>
            <person name="Pagani I."/>
            <person name="Chertkov O."/>
            <person name="Lapidus A."/>
            <person name="Lucas S."/>
            <person name="Del Rio T.G."/>
            <person name="Tice H."/>
            <person name="Copeland A."/>
            <person name="Cheng J.F."/>
            <person name="Nolan M."/>
            <person name="Saunders E."/>
            <person name="Pitluck S."/>
            <person name="Held B."/>
            <person name="Goodwin L."/>
            <person name="Liolios K."/>
            <person name="Ovchinikova G."/>
            <person name="Ivanova N."/>
            <person name="Mavromatis K."/>
            <person name="Pati A."/>
            <person name="Chen A."/>
            <person name="Palaniappan K."/>
            <person name="Land M."/>
            <person name="Hauser L."/>
            <person name="Jeffries C.D."/>
            <person name="Detter J.C."/>
            <person name="Han C."/>
            <person name="Tapia R."/>
            <person name="Ngatchou-Djao O.D."/>
            <person name="Rohde M."/>
            <person name="Goker M."/>
            <person name="Spring S."/>
            <person name="Sikorski J."/>
            <person name="Woyke T."/>
            <person name="Bristow J."/>
            <person name="Eisen J.A."/>
            <person name="Markowitz V."/>
            <person name="Hugenholtz P."/>
            <person name="Klenk H.P."/>
            <person name="Kyrpides N.C."/>
        </authorList>
    </citation>
    <scope>NUCLEOTIDE SEQUENCE [LARGE SCALE GENOMIC DNA]</scope>
    <source>
        <strain evidence="3">ATCC 23168 / DSM 4126 / NBRC 15989 / NCIMB 1408 / VKM B-1430 / H-43</strain>
    </source>
</reference>
<dbReference type="KEGG" id="mtt:Ftrac_1985"/>
<keyword evidence="3" id="KW-1185">Reference proteome</keyword>
<gene>
    <name evidence="2" type="ordered locus">Ftrac_1985</name>
</gene>
<evidence type="ECO:0000256" key="1">
    <source>
        <dbReference type="SAM" id="Phobius"/>
    </source>
</evidence>
<evidence type="ECO:0000313" key="3">
    <source>
        <dbReference type="Proteomes" id="UP000008720"/>
    </source>
</evidence>
<dbReference type="RefSeq" id="WP_013454113.1">
    <property type="nucleotide sequence ID" value="NC_014759.1"/>
</dbReference>
<organism evidence="2 3">
    <name type="scientific">Marivirga tractuosa (strain ATCC 23168 / DSM 4126 / NBRC 15989 / NCIMB 1408 / VKM B-1430 / H-43)</name>
    <name type="common">Microscilla tractuosa</name>
    <name type="synonym">Flexibacter tractuosus</name>
    <dbReference type="NCBI Taxonomy" id="643867"/>
    <lineage>
        <taxon>Bacteria</taxon>
        <taxon>Pseudomonadati</taxon>
        <taxon>Bacteroidota</taxon>
        <taxon>Cytophagia</taxon>
        <taxon>Cytophagales</taxon>
        <taxon>Marivirgaceae</taxon>
        <taxon>Marivirga</taxon>
    </lineage>
</organism>
<keyword evidence="1" id="KW-0472">Membrane</keyword>
<keyword evidence="1" id="KW-1133">Transmembrane helix</keyword>
<accession>E4TTR5</accession>